<feature type="domain" description="DUF397" evidence="1">
    <location>
        <begin position="2"/>
        <end position="55"/>
    </location>
</feature>
<dbReference type="Proteomes" id="UP001597063">
    <property type="component" value="Unassembled WGS sequence"/>
</dbReference>
<reference evidence="3" key="1">
    <citation type="journal article" date="2019" name="Int. J. Syst. Evol. Microbiol.">
        <title>The Global Catalogue of Microorganisms (GCM) 10K type strain sequencing project: providing services to taxonomists for standard genome sequencing and annotation.</title>
        <authorList>
            <consortium name="The Broad Institute Genomics Platform"/>
            <consortium name="The Broad Institute Genome Sequencing Center for Infectious Disease"/>
            <person name="Wu L."/>
            <person name="Ma J."/>
        </authorList>
    </citation>
    <scope>NUCLEOTIDE SEQUENCE [LARGE SCALE GENOMIC DNA]</scope>
    <source>
        <strain evidence="3">JCM 9371</strain>
    </source>
</reference>
<comment type="caution">
    <text evidence="2">The sequence shown here is derived from an EMBL/GenBank/DDBJ whole genome shotgun (WGS) entry which is preliminary data.</text>
</comment>
<evidence type="ECO:0000313" key="3">
    <source>
        <dbReference type="Proteomes" id="UP001597063"/>
    </source>
</evidence>
<evidence type="ECO:0000259" key="1">
    <source>
        <dbReference type="Pfam" id="PF04149"/>
    </source>
</evidence>
<sequence length="60" mass="6464">MEWRKSSYSGGVNDTQCVELGRLSVGVGVRDSKAPEGGQLYLTVGEFAGLVRRIKGHVGR</sequence>
<protein>
    <submittedName>
        <fullName evidence="2">DUF397 domain-containing protein</fullName>
    </submittedName>
</protein>
<dbReference type="InterPro" id="IPR007278">
    <property type="entry name" value="DUF397"/>
</dbReference>
<keyword evidence="3" id="KW-1185">Reference proteome</keyword>
<accession>A0ABW2XPS7</accession>
<name>A0ABW2XPS7_9ACTN</name>
<evidence type="ECO:0000313" key="2">
    <source>
        <dbReference type="EMBL" id="MFD0687837.1"/>
    </source>
</evidence>
<dbReference type="EMBL" id="JBHTGP010000013">
    <property type="protein sequence ID" value="MFD0687837.1"/>
    <property type="molecule type" value="Genomic_DNA"/>
</dbReference>
<dbReference type="RefSeq" id="WP_131758050.1">
    <property type="nucleotide sequence ID" value="NZ_CAACUY010000043.1"/>
</dbReference>
<dbReference type="Pfam" id="PF04149">
    <property type="entry name" value="DUF397"/>
    <property type="match status" value="1"/>
</dbReference>
<organism evidence="2 3">
    <name type="scientific">Actinomadura fibrosa</name>
    <dbReference type="NCBI Taxonomy" id="111802"/>
    <lineage>
        <taxon>Bacteria</taxon>
        <taxon>Bacillati</taxon>
        <taxon>Actinomycetota</taxon>
        <taxon>Actinomycetes</taxon>
        <taxon>Streptosporangiales</taxon>
        <taxon>Thermomonosporaceae</taxon>
        <taxon>Actinomadura</taxon>
    </lineage>
</organism>
<gene>
    <name evidence="2" type="ORF">ACFQZM_25305</name>
</gene>
<proteinExistence type="predicted"/>